<proteinExistence type="predicted"/>
<dbReference type="EMBL" id="LT599584">
    <property type="protein sequence ID" value="SBW84630.1"/>
    <property type="molecule type" value="Genomic_DNA"/>
</dbReference>
<evidence type="ECO:0000313" key="2">
    <source>
        <dbReference type="Proteomes" id="UP000245431"/>
    </source>
</evidence>
<organism evidence="1 2">
    <name type="scientific">Pseudomonas veronii 1YdBTEX2</name>
    <dbReference type="NCBI Taxonomy" id="1295141"/>
    <lineage>
        <taxon>Bacteria</taxon>
        <taxon>Pseudomonadati</taxon>
        <taxon>Pseudomonadota</taxon>
        <taxon>Gammaproteobacteria</taxon>
        <taxon>Pseudomonadales</taxon>
        <taxon>Pseudomonadaceae</taxon>
        <taxon>Pseudomonas</taxon>
    </lineage>
</organism>
<gene>
    <name evidence="1" type="ORF">PVE_R2G0604</name>
</gene>
<name>A0A1D3K8J7_PSEVE</name>
<sequence>MSQGAGSLKRVVKPVTDHAYINHPGGFACPWCASPNVTLSGTDFTFGGDFIGQQTSCDDCAEKWQTIYTLSGYGT</sequence>
<protein>
    <submittedName>
        <fullName evidence="1">Uncharacterized protein</fullName>
    </submittedName>
</protein>
<accession>A0A1D3K8J7</accession>
<dbReference type="Proteomes" id="UP000245431">
    <property type="component" value="Chromosome PVE_r2"/>
</dbReference>
<dbReference type="AlphaFoldDB" id="A0A1D3K8J7"/>
<reference evidence="2" key="1">
    <citation type="submission" date="2016-07" db="EMBL/GenBank/DDBJ databases">
        <authorList>
            <person name="Florea S."/>
            <person name="Webb J.S."/>
            <person name="Jaromczyk J."/>
            <person name="Schardl C.L."/>
        </authorList>
    </citation>
    <scope>NUCLEOTIDE SEQUENCE [LARGE SCALE GENOMIC DNA]</scope>
    <source>
        <strain evidence="2">1YdBTEX2</strain>
    </source>
</reference>
<evidence type="ECO:0000313" key="1">
    <source>
        <dbReference type="EMBL" id="SBW84630.1"/>
    </source>
</evidence>